<reference evidence="1" key="1">
    <citation type="journal article" date="2014" name="Front. Microbiol.">
        <title>High frequency of phylogenetically diverse reductive dehalogenase-homologous genes in deep subseafloor sedimentary metagenomes.</title>
        <authorList>
            <person name="Kawai M."/>
            <person name="Futagami T."/>
            <person name="Toyoda A."/>
            <person name="Takaki Y."/>
            <person name="Nishi S."/>
            <person name="Hori S."/>
            <person name="Arai W."/>
            <person name="Tsubouchi T."/>
            <person name="Morono Y."/>
            <person name="Uchiyama I."/>
            <person name="Ito T."/>
            <person name="Fujiyama A."/>
            <person name="Inagaki F."/>
            <person name="Takami H."/>
        </authorList>
    </citation>
    <scope>NUCLEOTIDE SEQUENCE</scope>
    <source>
        <strain evidence="1">Expedition CK06-06</strain>
    </source>
</reference>
<evidence type="ECO:0000313" key="1">
    <source>
        <dbReference type="EMBL" id="GAG27031.1"/>
    </source>
</evidence>
<dbReference type="EMBL" id="BARS01030941">
    <property type="protein sequence ID" value="GAG27031.1"/>
    <property type="molecule type" value="Genomic_DNA"/>
</dbReference>
<protein>
    <submittedName>
        <fullName evidence="1">Uncharacterized protein</fullName>
    </submittedName>
</protein>
<dbReference type="AlphaFoldDB" id="X0XQA2"/>
<organism evidence="1">
    <name type="scientific">marine sediment metagenome</name>
    <dbReference type="NCBI Taxonomy" id="412755"/>
    <lineage>
        <taxon>unclassified sequences</taxon>
        <taxon>metagenomes</taxon>
        <taxon>ecological metagenomes</taxon>
    </lineage>
</organism>
<sequence>MKIIVQTSWCHPEFGGTRIETLEFGIDEGGQAQEAYERMKKDDCHCQHTHIYISHSVFHVTDK</sequence>
<comment type="caution">
    <text evidence="1">The sequence shown here is derived from an EMBL/GenBank/DDBJ whole genome shotgun (WGS) entry which is preliminary data.</text>
</comment>
<proteinExistence type="predicted"/>
<gene>
    <name evidence="1" type="ORF">S01H1_48189</name>
</gene>
<name>X0XQA2_9ZZZZ</name>
<accession>X0XQA2</accession>